<dbReference type="Proteomes" id="UP000297447">
    <property type="component" value="Unassembled WGS sequence"/>
</dbReference>
<organism evidence="1 2">
    <name type="scientific">Cryobacterium frigoriphilum</name>
    <dbReference type="NCBI Taxonomy" id="1259150"/>
    <lineage>
        <taxon>Bacteria</taxon>
        <taxon>Bacillati</taxon>
        <taxon>Actinomycetota</taxon>
        <taxon>Actinomycetes</taxon>
        <taxon>Micrococcales</taxon>
        <taxon>Microbacteriaceae</taxon>
        <taxon>Cryobacterium</taxon>
    </lineage>
</organism>
<sequence length="235" mass="25840">MSYVVTGNTVKVRSELLRLRFAEESGAAPASLRQSMLDLEDLLDVAGDLAGEQPESYRVKVPAPRAIQSASSTGFRIRSLRYGSPFDAEIELLVVAGPQLLVGALSVVSVFTALATARLIWKRGDVKTAEAHKLHAQANKANAEAENLRREYRAPDPTPLKLAELALEIMNGNDGVRFSRWLSRAQAEPHLWQGAKTIKRRRGIRPIAGRTKIQQLSGIVRLASKPDAILRIEED</sequence>
<dbReference type="EMBL" id="SOHE01000069">
    <property type="protein sequence ID" value="TFD46922.1"/>
    <property type="molecule type" value="Genomic_DNA"/>
</dbReference>
<dbReference type="RefSeq" id="WP_134520598.1">
    <property type="nucleotide sequence ID" value="NZ_SOHE01000069.1"/>
</dbReference>
<accession>A0A4R8ZV67</accession>
<dbReference type="AlphaFoldDB" id="A0A4R8ZV67"/>
<evidence type="ECO:0000313" key="1">
    <source>
        <dbReference type="EMBL" id="TFD46922.1"/>
    </source>
</evidence>
<name>A0A4R8ZV67_9MICO</name>
<keyword evidence="2" id="KW-1185">Reference proteome</keyword>
<comment type="caution">
    <text evidence="1">The sequence shown here is derived from an EMBL/GenBank/DDBJ whole genome shotgun (WGS) entry which is preliminary data.</text>
</comment>
<protein>
    <submittedName>
        <fullName evidence="1">Uncharacterized protein</fullName>
    </submittedName>
</protein>
<reference evidence="1 2" key="1">
    <citation type="submission" date="2019-03" db="EMBL/GenBank/DDBJ databases">
        <title>Genomics of glacier-inhabiting Cryobacterium strains.</title>
        <authorList>
            <person name="Liu Q."/>
            <person name="Xin Y.-H."/>
        </authorList>
    </citation>
    <scope>NUCLEOTIDE SEQUENCE [LARGE SCALE GENOMIC DNA]</scope>
    <source>
        <strain evidence="1 2">Hh14</strain>
    </source>
</reference>
<gene>
    <name evidence="1" type="ORF">E3T55_16240</name>
</gene>
<proteinExistence type="predicted"/>
<evidence type="ECO:0000313" key="2">
    <source>
        <dbReference type="Proteomes" id="UP000297447"/>
    </source>
</evidence>